<evidence type="ECO:0000313" key="1">
    <source>
        <dbReference type="EMBL" id="EYC30851.1"/>
    </source>
</evidence>
<reference evidence="2" key="1">
    <citation type="journal article" date="2015" name="Nat. Genet.">
        <title>The genome and transcriptome of the zoonotic hookworm Ancylostoma ceylanicum identify infection-specific gene families.</title>
        <authorList>
            <person name="Schwarz E.M."/>
            <person name="Hu Y."/>
            <person name="Antoshechkin I."/>
            <person name="Miller M.M."/>
            <person name="Sternberg P.W."/>
            <person name="Aroian R.V."/>
        </authorList>
    </citation>
    <scope>NUCLEOTIDE SEQUENCE</scope>
    <source>
        <strain evidence="2">HY135</strain>
    </source>
</reference>
<keyword evidence="2" id="KW-1185">Reference proteome</keyword>
<protein>
    <recommendedName>
        <fullName evidence="3">Endonuclease/exonuclease/phosphatase domain-containing protein</fullName>
    </recommendedName>
</protein>
<organism evidence="1 2">
    <name type="scientific">Ancylostoma ceylanicum</name>
    <dbReference type="NCBI Taxonomy" id="53326"/>
    <lineage>
        <taxon>Eukaryota</taxon>
        <taxon>Metazoa</taxon>
        <taxon>Ecdysozoa</taxon>
        <taxon>Nematoda</taxon>
        <taxon>Chromadorea</taxon>
        <taxon>Rhabditida</taxon>
        <taxon>Rhabditina</taxon>
        <taxon>Rhabditomorpha</taxon>
        <taxon>Strongyloidea</taxon>
        <taxon>Ancylostomatidae</taxon>
        <taxon>Ancylostomatinae</taxon>
        <taxon>Ancylostoma</taxon>
    </lineage>
</organism>
<name>A0A016VU39_9BILA</name>
<dbReference type="Proteomes" id="UP000024635">
    <property type="component" value="Unassembled WGS sequence"/>
</dbReference>
<dbReference type="AlphaFoldDB" id="A0A016VU39"/>
<comment type="caution">
    <text evidence="1">The sequence shown here is derived from an EMBL/GenBank/DDBJ whole genome shotgun (WGS) entry which is preliminary data.</text>
</comment>
<dbReference type="EMBL" id="JARK01001340">
    <property type="protein sequence ID" value="EYC30851.1"/>
    <property type="molecule type" value="Genomic_DNA"/>
</dbReference>
<evidence type="ECO:0008006" key="3">
    <source>
        <dbReference type="Google" id="ProtNLM"/>
    </source>
</evidence>
<accession>A0A016VU39</accession>
<gene>
    <name evidence="1" type="primary">Acey_s0004.g1807</name>
    <name evidence="1" type="ORF">Y032_0004g1807</name>
</gene>
<evidence type="ECO:0000313" key="2">
    <source>
        <dbReference type="Proteomes" id="UP000024635"/>
    </source>
</evidence>
<dbReference type="OrthoDB" id="410104at2759"/>
<proteinExistence type="predicted"/>
<sequence>MSIDSFEQLSIRIGRLRLGRCGSMPALTLIVAYASTSSYDDDKIETYTNLVKFCGEDHTFYGVIIGDFNARIGRRRKPEELHICANGLHWNEQGERHSKIIAKTIYGNSQYQKLTSLRWT</sequence>